<gene>
    <name evidence="1" type="ORF">GCM10023318_31070</name>
</gene>
<dbReference type="Proteomes" id="UP001500603">
    <property type="component" value="Unassembled WGS sequence"/>
</dbReference>
<protein>
    <submittedName>
        <fullName evidence="1">Uncharacterized protein</fullName>
    </submittedName>
</protein>
<reference evidence="2" key="1">
    <citation type="journal article" date="2019" name="Int. J. Syst. Evol. Microbiol.">
        <title>The Global Catalogue of Microorganisms (GCM) 10K type strain sequencing project: providing services to taxonomists for standard genome sequencing and annotation.</title>
        <authorList>
            <consortium name="The Broad Institute Genomics Platform"/>
            <consortium name="The Broad Institute Genome Sequencing Center for Infectious Disease"/>
            <person name="Wu L."/>
            <person name="Ma J."/>
        </authorList>
    </citation>
    <scope>NUCLEOTIDE SEQUENCE [LARGE SCALE GENOMIC DNA]</scope>
    <source>
        <strain evidence="2">JCM 18298</strain>
    </source>
</reference>
<evidence type="ECO:0000313" key="1">
    <source>
        <dbReference type="EMBL" id="GAA5055220.1"/>
    </source>
</evidence>
<evidence type="ECO:0000313" key="2">
    <source>
        <dbReference type="Proteomes" id="UP001500603"/>
    </source>
</evidence>
<keyword evidence="2" id="KW-1185">Reference proteome</keyword>
<sequence length="168" mass="18274">MTSDVLPVGDRLDRIRALLSGSSGPHGNGEMHAWANLGDAARMPREVFALIEGLGVLERWYPKVPVDVPDSSAELADRLLEVDVAGAVHRLIRIASTTLAYGSRGRYDRVKAAEVFGSLVRLLGHGSHWWSNTYSDSSWNPVTRYVFDAVVVGVGSGIVVTILVFDED</sequence>
<name>A0ABP9KDZ9_9NOCA</name>
<dbReference type="EMBL" id="BAABJM010000002">
    <property type="protein sequence ID" value="GAA5055220.1"/>
    <property type="molecule type" value="Genomic_DNA"/>
</dbReference>
<accession>A0ABP9KDZ9</accession>
<comment type="caution">
    <text evidence="1">The sequence shown here is derived from an EMBL/GenBank/DDBJ whole genome shotgun (WGS) entry which is preliminary data.</text>
</comment>
<organism evidence="1 2">
    <name type="scientific">Nocardia callitridis</name>
    <dbReference type="NCBI Taxonomy" id="648753"/>
    <lineage>
        <taxon>Bacteria</taxon>
        <taxon>Bacillati</taxon>
        <taxon>Actinomycetota</taxon>
        <taxon>Actinomycetes</taxon>
        <taxon>Mycobacteriales</taxon>
        <taxon>Nocardiaceae</taxon>
        <taxon>Nocardia</taxon>
    </lineage>
</organism>
<proteinExistence type="predicted"/>